<sequence length="197" mass="21588">MGNLDVMNHVTALGVLCSSQQEDFLISGSSPSVLRSNGPNFPVNPFSPTTSSVQIFEPPSSDFEDLGLSGDESEYYGLSNELLSRFKHLSEASSNPSRKRLPKTGFPVGYKLGHHQGRRAIIAVKSSSIAPNKKKRLEISTTRKPLKKAKNTSLKTFEVDSLSNFTAKEQPLEFSAVAASSENVENEYEVFIFGLPF</sequence>
<keyword evidence="2" id="KW-1185">Reference proteome</keyword>
<organism evidence="1 2">
    <name type="scientific">Entomophthora muscae</name>
    <dbReference type="NCBI Taxonomy" id="34485"/>
    <lineage>
        <taxon>Eukaryota</taxon>
        <taxon>Fungi</taxon>
        <taxon>Fungi incertae sedis</taxon>
        <taxon>Zoopagomycota</taxon>
        <taxon>Entomophthoromycotina</taxon>
        <taxon>Entomophthoromycetes</taxon>
        <taxon>Entomophthorales</taxon>
        <taxon>Entomophthoraceae</taxon>
        <taxon>Entomophthora</taxon>
    </lineage>
</organism>
<reference evidence="1" key="1">
    <citation type="submission" date="2022-04" db="EMBL/GenBank/DDBJ databases">
        <title>Genome of the entomopathogenic fungus Entomophthora muscae.</title>
        <authorList>
            <person name="Elya C."/>
            <person name="Lovett B.R."/>
            <person name="Lee E."/>
            <person name="Macias A.M."/>
            <person name="Hajek A.E."/>
            <person name="De Bivort B.L."/>
            <person name="Kasson M.T."/>
            <person name="De Fine Licht H.H."/>
            <person name="Stajich J.E."/>
        </authorList>
    </citation>
    <scope>NUCLEOTIDE SEQUENCE</scope>
    <source>
        <strain evidence="1">Berkeley</strain>
    </source>
</reference>
<accession>A0ACC2RDI7</accession>
<protein>
    <submittedName>
        <fullName evidence="1">Uncharacterized protein</fullName>
    </submittedName>
</protein>
<evidence type="ECO:0000313" key="1">
    <source>
        <dbReference type="EMBL" id="KAJ9048148.1"/>
    </source>
</evidence>
<proteinExistence type="predicted"/>
<gene>
    <name evidence="1" type="ORF">DSO57_1037963</name>
</gene>
<comment type="caution">
    <text evidence="1">The sequence shown here is derived from an EMBL/GenBank/DDBJ whole genome shotgun (WGS) entry which is preliminary data.</text>
</comment>
<dbReference type="Proteomes" id="UP001165960">
    <property type="component" value="Unassembled WGS sequence"/>
</dbReference>
<name>A0ACC2RDI7_9FUNG</name>
<dbReference type="EMBL" id="QTSX02007538">
    <property type="protein sequence ID" value="KAJ9048148.1"/>
    <property type="molecule type" value="Genomic_DNA"/>
</dbReference>
<evidence type="ECO:0000313" key="2">
    <source>
        <dbReference type="Proteomes" id="UP001165960"/>
    </source>
</evidence>